<dbReference type="EMBL" id="BOOI01000046">
    <property type="protein sequence ID" value="GIH86425.1"/>
    <property type="molecule type" value="Genomic_DNA"/>
</dbReference>
<feature type="compositionally biased region" description="Basic and acidic residues" evidence="1">
    <location>
        <begin position="29"/>
        <end position="54"/>
    </location>
</feature>
<feature type="region of interest" description="Disordered" evidence="1">
    <location>
        <begin position="591"/>
        <end position="694"/>
    </location>
</feature>
<dbReference type="AlphaFoldDB" id="A0A8J3S5C8"/>
<gene>
    <name evidence="2" type="ORF">Pro02_48330</name>
</gene>
<accession>A0A8J3S5C8</accession>
<organism evidence="2 3">
    <name type="scientific">Planobispora rosea</name>
    <dbReference type="NCBI Taxonomy" id="35762"/>
    <lineage>
        <taxon>Bacteria</taxon>
        <taxon>Bacillati</taxon>
        <taxon>Actinomycetota</taxon>
        <taxon>Actinomycetes</taxon>
        <taxon>Streptosporangiales</taxon>
        <taxon>Streptosporangiaceae</taxon>
        <taxon>Planobispora</taxon>
    </lineage>
</organism>
<evidence type="ECO:0000256" key="1">
    <source>
        <dbReference type="SAM" id="MobiDB-lite"/>
    </source>
</evidence>
<reference evidence="2" key="1">
    <citation type="submission" date="2021-01" db="EMBL/GenBank/DDBJ databases">
        <title>Whole genome shotgun sequence of Planobispora rosea NBRC 15558.</title>
        <authorList>
            <person name="Komaki H."/>
            <person name="Tamura T."/>
        </authorList>
    </citation>
    <scope>NUCLEOTIDE SEQUENCE</scope>
    <source>
        <strain evidence="2">NBRC 15558</strain>
    </source>
</reference>
<comment type="caution">
    <text evidence="2">The sequence shown here is derived from an EMBL/GenBank/DDBJ whole genome shotgun (WGS) entry which is preliminary data.</text>
</comment>
<keyword evidence="3" id="KW-1185">Reference proteome</keyword>
<evidence type="ECO:0000313" key="2">
    <source>
        <dbReference type="EMBL" id="GIH86425.1"/>
    </source>
</evidence>
<evidence type="ECO:0000313" key="3">
    <source>
        <dbReference type="Proteomes" id="UP000655044"/>
    </source>
</evidence>
<feature type="compositionally biased region" description="Basic and acidic residues" evidence="1">
    <location>
        <begin position="628"/>
        <end position="640"/>
    </location>
</feature>
<feature type="compositionally biased region" description="Low complexity" evidence="1">
    <location>
        <begin position="651"/>
        <end position="666"/>
    </location>
</feature>
<feature type="compositionally biased region" description="Pro residues" evidence="1">
    <location>
        <begin position="667"/>
        <end position="682"/>
    </location>
</feature>
<feature type="region of interest" description="Disordered" evidence="1">
    <location>
        <begin position="442"/>
        <end position="463"/>
    </location>
</feature>
<sequence>MAEDQGREVGPWQHTAERTWGDGTPDLFARPERREIDPDARQFREESIVADRSYRPPPVSVEARGPRRDLLVERAALADINQLPSEDRLRVVQHLQALAWDLPGSHGLPVPGLPTIGRSWRDSPFALITRGPDDQQRDVFQRRLRAALSPAPHNDITVVTQVEADLRALPRELKTPALQAIDALAQAPAEKLKTHERVHAHADGLTGRVRLLPLGEHHSLLYHHQPPAWGAGPAPAELPDKTLGAFSAPRRPAEALPGRGTVQLLAVCANRAEDGPTEFARLAEQRATPLPHGHLIYRTVADYASPTGCEAVQVLAVQTGARVDADALAQRVDALQASISAHQQRTGAAVRLPYAPDAAVVPVASRHAADDGTAPQRPARLAAPAAAATEGFDNNLARALPAGRRWDFVVHPRAVEELRALPAQAKAAAFRQLQDLAVYGPSDRDVKRRPPGQPSPPSPASLQAARDFDLSGFRPRYVPGDDGTPTHQIIYRAMPQPPISRQRGRRDGRPQRVTGAGERIAVPLSIPDPGKNADLEKILAFHKPPAPLDGSRDPDSRPLIVIAAVRPWPHDPDAIAVVADRSPKLNREFLASKQARPPRAEPVEPGPAYQVTAPAPARDSGTFQQQAERVDELREAEWKRRGQQRPGGPGRQQAATRRSATAAAAPAPIPPQQRPTPAPAVPQAPTRSAPQRGR</sequence>
<name>A0A8J3S5C8_PLARO</name>
<dbReference type="Proteomes" id="UP000655044">
    <property type="component" value="Unassembled WGS sequence"/>
</dbReference>
<feature type="region of interest" description="Disordered" evidence="1">
    <location>
        <begin position="1"/>
        <end position="62"/>
    </location>
</feature>
<protein>
    <submittedName>
        <fullName evidence="2">Uncharacterized protein</fullName>
    </submittedName>
</protein>
<dbReference type="RefSeq" id="WP_189242998.1">
    <property type="nucleotide sequence ID" value="NZ_BMQP01000026.1"/>
</dbReference>
<proteinExistence type="predicted"/>
<feature type="region of interest" description="Disordered" evidence="1">
    <location>
        <begin position="493"/>
        <end position="519"/>
    </location>
</feature>